<name>A0ACC1A8I7_9ROSI</name>
<proteinExistence type="predicted"/>
<protein>
    <submittedName>
        <fullName evidence="1">Uncharacterized protein</fullName>
    </submittedName>
</protein>
<comment type="caution">
    <text evidence="1">The sequence shown here is derived from an EMBL/GenBank/DDBJ whole genome shotgun (WGS) entry which is preliminary data.</text>
</comment>
<dbReference type="Proteomes" id="UP001164250">
    <property type="component" value="Chromosome 11"/>
</dbReference>
<accession>A0ACC1A8I7</accession>
<evidence type="ECO:0000313" key="1">
    <source>
        <dbReference type="EMBL" id="KAJ0083634.1"/>
    </source>
</evidence>
<organism evidence="1 2">
    <name type="scientific">Pistacia atlantica</name>
    <dbReference type="NCBI Taxonomy" id="434234"/>
    <lineage>
        <taxon>Eukaryota</taxon>
        <taxon>Viridiplantae</taxon>
        <taxon>Streptophyta</taxon>
        <taxon>Embryophyta</taxon>
        <taxon>Tracheophyta</taxon>
        <taxon>Spermatophyta</taxon>
        <taxon>Magnoliopsida</taxon>
        <taxon>eudicotyledons</taxon>
        <taxon>Gunneridae</taxon>
        <taxon>Pentapetalae</taxon>
        <taxon>rosids</taxon>
        <taxon>malvids</taxon>
        <taxon>Sapindales</taxon>
        <taxon>Anacardiaceae</taxon>
        <taxon>Pistacia</taxon>
    </lineage>
</organism>
<sequence>MTCGKLQQILVDLDHIDETQFPKVNGLEFFDCILNEGEMIYIPPKWWHYVRSLSISLSVSFWWGSNAGSSTSS</sequence>
<keyword evidence="2" id="KW-1185">Reference proteome</keyword>
<evidence type="ECO:0000313" key="2">
    <source>
        <dbReference type="Proteomes" id="UP001164250"/>
    </source>
</evidence>
<dbReference type="EMBL" id="CM047907">
    <property type="protein sequence ID" value="KAJ0083634.1"/>
    <property type="molecule type" value="Genomic_DNA"/>
</dbReference>
<reference evidence="2" key="1">
    <citation type="journal article" date="2023" name="G3 (Bethesda)">
        <title>Genome assembly and association tests identify interacting loci associated with vigor, precocity, and sex in interspecific pistachio rootstocks.</title>
        <authorList>
            <person name="Palmer W."/>
            <person name="Jacygrad E."/>
            <person name="Sagayaradj S."/>
            <person name="Cavanaugh K."/>
            <person name="Han R."/>
            <person name="Bertier L."/>
            <person name="Beede B."/>
            <person name="Kafkas S."/>
            <person name="Golino D."/>
            <person name="Preece J."/>
            <person name="Michelmore R."/>
        </authorList>
    </citation>
    <scope>NUCLEOTIDE SEQUENCE [LARGE SCALE GENOMIC DNA]</scope>
</reference>
<gene>
    <name evidence="1" type="ORF">Patl1_29817</name>
</gene>